<accession>A0A7V8IFS3</accession>
<evidence type="ECO:0000313" key="2">
    <source>
        <dbReference type="Proteomes" id="UP000053038"/>
    </source>
</evidence>
<organism evidence="1 2">
    <name type="scientific">Pectobacterium fontis</name>
    <dbReference type="NCBI Taxonomy" id="2558042"/>
    <lineage>
        <taxon>Bacteria</taxon>
        <taxon>Pseudomonadati</taxon>
        <taxon>Pseudomonadota</taxon>
        <taxon>Gammaproteobacteria</taxon>
        <taxon>Enterobacterales</taxon>
        <taxon>Pectobacteriaceae</taxon>
        <taxon>Pectobacterium</taxon>
    </lineage>
</organism>
<protein>
    <recommendedName>
        <fullName evidence="3">Glycosyltransferase</fullName>
    </recommendedName>
</protein>
<evidence type="ECO:0008006" key="3">
    <source>
        <dbReference type="Google" id="ProtNLM"/>
    </source>
</evidence>
<dbReference type="EMBL" id="JSXC01000074">
    <property type="protein sequence ID" value="KHN49252.1"/>
    <property type="molecule type" value="Genomic_DNA"/>
</dbReference>
<dbReference type="SUPFAM" id="SSF53448">
    <property type="entry name" value="Nucleotide-diphospho-sugar transferases"/>
    <property type="match status" value="1"/>
</dbReference>
<comment type="caution">
    <text evidence="1">The sequence shown here is derived from an EMBL/GenBank/DDBJ whole genome shotgun (WGS) entry which is preliminary data.</text>
</comment>
<dbReference type="Gene3D" id="3.90.550.10">
    <property type="entry name" value="Spore Coat Polysaccharide Biosynthesis Protein SpsA, Chain A"/>
    <property type="match status" value="1"/>
</dbReference>
<dbReference type="AlphaFoldDB" id="A0A7V8IFS3"/>
<dbReference type="Proteomes" id="UP000053038">
    <property type="component" value="Unassembled WGS sequence"/>
</dbReference>
<dbReference type="OrthoDB" id="6506847at2"/>
<reference evidence="1 2" key="1">
    <citation type="submission" date="2014-10" db="EMBL/GenBank/DDBJ databases">
        <title>Genome sequence of Pectobacterium carotovorum M022.</title>
        <authorList>
            <person name="Chan K.-G."/>
            <person name="Tan W.-S."/>
        </authorList>
    </citation>
    <scope>NUCLEOTIDE SEQUENCE [LARGE SCALE GENOMIC DNA]</scope>
    <source>
        <strain evidence="1 2">M022</strain>
    </source>
</reference>
<name>A0A7V8IFS3_9GAMM</name>
<gene>
    <name evidence="1" type="ORF">OI69_18470</name>
</gene>
<sequence length="272" mass="31460">MIGNKKVGVGIATYNRPEGLLKLYNSLPFDVIDEIIIVNDGDRQLHFDEIPHLVINNETNLGVGKTKNIALRYLLSKKCEHFFLLEDDIYIKDPAVFERYISVSKATGLQHLNFSQHGNGNKDENKKPRPNLTVSYDEFELPLYGFCVGAFSYYTKRCLDKIGLMDENYFNALEHVDHTIMVYKAGMHTSFGYCPDIPNSWDYIGDDEWSESQSTIHRRDNFNQIASVAMQYFREKHGCSPIDFMEKDQRKVIAMLKGIKAKYSRVNVFFKR</sequence>
<keyword evidence="2" id="KW-1185">Reference proteome</keyword>
<dbReference type="InterPro" id="IPR029044">
    <property type="entry name" value="Nucleotide-diphossugar_trans"/>
</dbReference>
<evidence type="ECO:0000313" key="1">
    <source>
        <dbReference type="EMBL" id="KHN49252.1"/>
    </source>
</evidence>
<dbReference type="RefSeq" id="WP_039354027.1">
    <property type="nucleotide sequence ID" value="NZ_JSXC01000074.1"/>
</dbReference>
<proteinExistence type="predicted"/>